<dbReference type="GO" id="GO:0045292">
    <property type="term" value="P:mRNA cis splicing, via spliceosome"/>
    <property type="evidence" value="ECO:0007669"/>
    <property type="project" value="InterPro"/>
</dbReference>
<proteinExistence type="predicted"/>
<keyword evidence="3" id="KW-0747">Spliceosome</keyword>
<feature type="domain" description="SURP motif" evidence="9">
    <location>
        <begin position="44"/>
        <end position="86"/>
    </location>
</feature>
<dbReference type="GO" id="GO:0005686">
    <property type="term" value="C:U2 snRNP"/>
    <property type="evidence" value="ECO:0007669"/>
    <property type="project" value="TreeGrafter"/>
</dbReference>
<protein>
    <submittedName>
        <fullName evidence="10">Surp module</fullName>
    </submittedName>
</protein>
<keyword evidence="7" id="KW-0175">Coiled coil</keyword>
<dbReference type="OrthoDB" id="447637at2759"/>
<feature type="compositionally biased region" description="Pro residues" evidence="8">
    <location>
        <begin position="326"/>
        <end position="342"/>
    </location>
</feature>
<sequence length="527" mass="58957">MATASPNTPVTPATPALNGDADHLEEVSKPPAGIVLPPRDIRAIVEKTAGYVARNGQVFEQRIREKEKHNPKFAFLNTEDPYYRFYSWRLDEIRAGRGSLLAAGRAGTSTPAVGAETPKPVGPKEPPEFRFSARMPNISAQDLDIVRLTAMFTAKHGRQFLTPLSQREARNYQFDFLRPNHSLYQYFQRLVDQYTELLNPNGGSSIEELERNVRDKFHILDKARERAEWTRHQVKERAKKEEEEDAERVAYAQIDWHDFVVVETVVFTEADDQTDLPPPTSLNQLQSASLEEKAMNSLHPNTLRIEEAMPTSEPTPLPPAQYQPYIPPPPAIPTPTPPPPSASIPHQPMMQDIRADAPPPSTAPSRAPPTAPASAIKIRTDYAPRALQKRHAAGEPTGICPNCQQPIPLSEMEAHMRIELLDPRWKEQRARAEAKFATTNLNTNDTVQNLKRLASQREDLFDKGSGMPVSKEEEERRKRAAVGGWDGSRDSADQVRGRAVDVNEQIRQIHNKAGQVANPGVGPRREG</sequence>
<evidence type="ECO:0000313" key="11">
    <source>
        <dbReference type="Proteomes" id="UP000298138"/>
    </source>
</evidence>
<dbReference type="Gene3D" id="1.10.10.790">
    <property type="entry name" value="Surp module"/>
    <property type="match status" value="2"/>
</dbReference>
<dbReference type="Pfam" id="PF12230">
    <property type="entry name" value="PRP21_like_P"/>
    <property type="match status" value="1"/>
</dbReference>
<dbReference type="InterPro" id="IPR000061">
    <property type="entry name" value="Surp"/>
</dbReference>
<keyword evidence="6" id="KW-0539">Nucleus</keyword>
<feature type="region of interest" description="Disordered" evidence="8">
    <location>
        <begin position="461"/>
        <end position="495"/>
    </location>
</feature>
<feature type="compositionally biased region" description="Pro residues" evidence="8">
    <location>
        <begin position="357"/>
        <end position="371"/>
    </location>
</feature>
<dbReference type="InterPro" id="IPR045146">
    <property type="entry name" value="SF3A1"/>
</dbReference>
<evidence type="ECO:0000259" key="9">
    <source>
        <dbReference type="PROSITE" id="PS50128"/>
    </source>
</evidence>
<evidence type="ECO:0000256" key="5">
    <source>
        <dbReference type="ARBA" id="ARBA00023187"/>
    </source>
</evidence>
<evidence type="ECO:0000256" key="6">
    <source>
        <dbReference type="ARBA" id="ARBA00023242"/>
    </source>
</evidence>
<evidence type="ECO:0000313" key="10">
    <source>
        <dbReference type="EMBL" id="TGZ84929.1"/>
    </source>
</evidence>
<comment type="subcellular location">
    <subcellularLocation>
        <location evidence="1">Nucleus</location>
    </subcellularLocation>
</comment>
<dbReference type="SMART" id="SM00648">
    <property type="entry name" value="SWAP"/>
    <property type="match status" value="2"/>
</dbReference>
<name>A0A4S2N6H8_9PEZI</name>
<dbReference type="FunCoup" id="A0A4S2N6H8">
    <property type="interactions" value="156"/>
</dbReference>
<evidence type="ECO:0000256" key="3">
    <source>
        <dbReference type="ARBA" id="ARBA00022728"/>
    </source>
</evidence>
<dbReference type="Pfam" id="PF01805">
    <property type="entry name" value="Surp"/>
    <property type="match status" value="2"/>
</dbReference>
<feature type="compositionally biased region" description="Polar residues" evidence="8">
    <location>
        <begin position="1"/>
        <end position="11"/>
    </location>
</feature>
<gene>
    <name evidence="10" type="ORF">EX30DRAFT_392329</name>
</gene>
<keyword evidence="2" id="KW-0507">mRNA processing</keyword>
<reference evidence="10 11" key="1">
    <citation type="submission" date="2019-04" db="EMBL/GenBank/DDBJ databases">
        <title>Comparative genomics and transcriptomics to analyze fruiting body development in filamentous ascomycetes.</title>
        <authorList>
            <consortium name="DOE Joint Genome Institute"/>
            <person name="Lutkenhaus R."/>
            <person name="Traeger S."/>
            <person name="Breuer J."/>
            <person name="Kuo A."/>
            <person name="Lipzen A."/>
            <person name="Pangilinan J."/>
            <person name="Dilworth D."/>
            <person name="Sandor L."/>
            <person name="Poggeler S."/>
            <person name="Barry K."/>
            <person name="Grigoriev I.V."/>
            <person name="Nowrousian M."/>
        </authorList>
    </citation>
    <scope>NUCLEOTIDE SEQUENCE [LARGE SCALE GENOMIC DNA]</scope>
    <source>
        <strain evidence="10 11">CBS 389.68</strain>
    </source>
</reference>
<feature type="region of interest" description="Disordered" evidence="8">
    <location>
        <begin position="1"/>
        <end position="32"/>
    </location>
</feature>
<dbReference type="GO" id="GO:0000381">
    <property type="term" value="P:regulation of alternative mRNA splicing, via spliceosome"/>
    <property type="evidence" value="ECO:0007669"/>
    <property type="project" value="TreeGrafter"/>
</dbReference>
<dbReference type="FunFam" id="1.10.10.790:FF:000015">
    <property type="entry name" value="Splicing factor 3A subunit 1"/>
    <property type="match status" value="1"/>
</dbReference>
<dbReference type="SUPFAM" id="SSF109905">
    <property type="entry name" value="Surp module (SWAP domain)"/>
    <property type="match status" value="2"/>
</dbReference>
<keyword evidence="11" id="KW-1185">Reference proteome</keyword>
<dbReference type="PROSITE" id="PS50128">
    <property type="entry name" value="SURP"/>
    <property type="match status" value="2"/>
</dbReference>
<feature type="domain" description="SURP motif" evidence="9">
    <location>
        <begin position="145"/>
        <end position="187"/>
    </location>
</feature>
<keyword evidence="5" id="KW-0508">mRNA splicing</keyword>
<dbReference type="FunFam" id="1.10.10.790:FF:000001">
    <property type="entry name" value="Splicing factor 3a, subunit 1"/>
    <property type="match status" value="1"/>
</dbReference>
<dbReference type="GO" id="GO:0071004">
    <property type="term" value="C:U2-type prespliceosome"/>
    <property type="evidence" value="ECO:0007669"/>
    <property type="project" value="TreeGrafter"/>
</dbReference>
<dbReference type="InterPro" id="IPR035967">
    <property type="entry name" value="SWAP/Surp_sf"/>
</dbReference>
<dbReference type="InterPro" id="IPR022030">
    <property type="entry name" value="SF3A1_dom"/>
</dbReference>
<evidence type="ECO:0000256" key="4">
    <source>
        <dbReference type="ARBA" id="ARBA00022737"/>
    </source>
</evidence>
<dbReference type="GO" id="GO:0071013">
    <property type="term" value="C:catalytic step 2 spliceosome"/>
    <property type="evidence" value="ECO:0007669"/>
    <property type="project" value="TreeGrafter"/>
</dbReference>
<keyword evidence="4" id="KW-0677">Repeat</keyword>
<dbReference type="GO" id="GO:0003723">
    <property type="term" value="F:RNA binding"/>
    <property type="evidence" value="ECO:0007669"/>
    <property type="project" value="InterPro"/>
</dbReference>
<dbReference type="EMBL" id="ML220112">
    <property type="protein sequence ID" value="TGZ84929.1"/>
    <property type="molecule type" value="Genomic_DNA"/>
</dbReference>
<accession>A0A4S2N6H8</accession>
<dbReference type="STRING" id="341454.A0A4S2N6H8"/>
<dbReference type="Proteomes" id="UP000298138">
    <property type="component" value="Unassembled WGS sequence"/>
</dbReference>
<dbReference type="PANTHER" id="PTHR15316">
    <property type="entry name" value="SPLICEOSOME ASSOCIATED PROTEIN 114/SWAP SPLICING FACTOR-RELATED"/>
    <property type="match status" value="1"/>
</dbReference>
<organism evidence="10 11">
    <name type="scientific">Ascodesmis nigricans</name>
    <dbReference type="NCBI Taxonomy" id="341454"/>
    <lineage>
        <taxon>Eukaryota</taxon>
        <taxon>Fungi</taxon>
        <taxon>Dikarya</taxon>
        <taxon>Ascomycota</taxon>
        <taxon>Pezizomycotina</taxon>
        <taxon>Pezizomycetes</taxon>
        <taxon>Pezizales</taxon>
        <taxon>Ascodesmidaceae</taxon>
        <taxon>Ascodesmis</taxon>
    </lineage>
</organism>
<feature type="region of interest" description="Disordered" evidence="8">
    <location>
        <begin position="104"/>
        <end position="124"/>
    </location>
</feature>
<evidence type="ECO:0000256" key="8">
    <source>
        <dbReference type="SAM" id="MobiDB-lite"/>
    </source>
</evidence>
<evidence type="ECO:0000256" key="7">
    <source>
        <dbReference type="SAM" id="Coils"/>
    </source>
</evidence>
<feature type="coiled-coil region" evidence="7">
    <location>
        <begin position="206"/>
        <end position="244"/>
    </location>
</feature>
<evidence type="ECO:0000256" key="1">
    <source>
        <dbReference type="ARBA" id="ARBA00004123"/>
    </source>
</evidence>
<dbReference type="AlphaFoldDB" id="A0A4S2N6H8"/>
<evidence type="ECO:0000256" key="2">
    <source>
        <dbReference type="ARBA" id="ARBA00022664"/>
    </source>
</evidence>
<dbReference type="InParanoid" id="A0A4S2N6H8"/>
<feature type="region of interest" description="Disordered" evidence="8">
    <location>
        <begin position="326"/>
        <end position="375"/>
    </location>
</feature>
<dbReference type="PANTHER" id="PTHR15316:SF1">
    <property type="entry name" value="SPLICING FACTOR 3A SUBUNIT 1"/>
    <property type="match status" value="1"/>
</dbReference>